<dbReference type="CDD" id="cd00180">
    <property type="entry name" value="PKc"/>
    <property type="match status" value="1"/>
</dbReference>
<keyword evidence="4" id="KW-1185">Reference proteome</keyword>
<dbReference type="PANTHER" id="PTHR24359">
    <property type="entry name" value="SERINE/THREONINE-PROTEIN KINASE SBK1"/>
    <property type="match status" value="1"/>
</dbReference>
<feature type="region of interest" description="Disordered" evidence="1">
    <location>
        <begin position="1"/>
        <end position="25"/>
    </location>
</feature>
<dbReference type="AlphaFoldDB" id="A0A6A6DU57"/>
<dbReference type="SUPFAM" id="SSF56112">
    <property type="entry name" value="Protein kinase-like (PK-like)"/>
    <property type="match status" value="1"/>
</dbReference>
<dbReference type="GO" id="GO:0004674">
    <property type="term" value="F:protein serine/threonine kinase activity"/>
    <property type="evidence" value="ECO:0007669"/>
    <property type="project" value="TreeGrafter"/>
</dbReference>
<dbReference type="InterPro" id="IPR000719">
    <property type="entry name" value="Prot_kinase_dom"/>
</dbReference>
<keyword evidence="3" id="KW-0418">Kinase</keyword>
<dbReference type="SMART" id="SM00220">
    <property type="entry name" value="S_TKc"/>
    <property type="match status" value="1"/>
</dbReference>
<organism evidence="3 4">
    <name type="scientific">Zopfia rhizophila CBS 207.26</name>
    <dbReference type="NCBI Taxonomy" id="1314779"/>
    <lineage>
        <taxon>Eukaryota</taxon>
        <taxon>Fungi</taxon>
        <taxon>Dikarya</taxon>
        <taxon>Ascomycota</taxon>
        <taxon>Pezizomycotina</taxon>
        <taxon>Dothideomycetes</taxon>
        <taxon>Dothideomycetes incertae sedis</taxon>
        <taxon>Zopfiaceae</taxon>
        <taxon>Zopfia</taxon>
    </lineage>
</organism>
<sequence length="282" mass="31620">MSGRESKEMQDSPTALPTPIGVDTMSEPIREGQHLDIADRDVLPFKIVKNLGVGGSAVVEMVQDTIGRQFAHKAFRKYYDQRLDKAKQTFRNEVEILKRLSSHSHIIRVFATYTRGRELGMLLMPVADNGDLAAYLQTILDSGNSPTKEQNIILERSFGCLACGLAFIHKHTIRHKDIKPQNILIHDGRVIYTDFGIALDTSQQDNTTTVGNPETFTKRYCAPEVADWGKRNRKSDVFSLGCVFIEVLAVLEPQIGLGTFKSHPYWKNISGIRDVIHHSSAN</sequence>
<accession>A0A6A6DU57</accession>
<keyword evidence="3" id="KW-0808">Transferase</keyword>
<dbReference type="InterPro" id="IPR011009">
    <property type="entry name" value="Kinase-like_dom_sf"/>
</dbReference>
<dbReference type="PANTHER" id="PTHR24359:SF1">
    <property type="entry name" value="INHIBITOR OF NUCLEAR FACTOR KAPPA-B KINASE EPSILON SUBUNIT HOMOLOG 1-RELATED"/>
    <property type="match status" value="1"/>
</dbReference>
<proteinExistence type="predicted"/>
<dbReference type="OrthoDB" id="4062651at2759"/>
<evidence type="ECO:0000256" key="1">
    <source>
        <dbReference type="SAM" id="MobiDB-lite"/>
    </source>
</evidence>
<evidence type="ECO:0000259" key="2">
    <source>
        <dbReference type="PROSITE" id="PS50011"/>
    </source>
</evidence>
<dbReference type="Gene3D" id="1.10.510.10">
    <property type="entry name" value="Transferase(Phosphotransferase) domain 1"/>
    <property type="match status" value="1"/>
</dbReference>
<gene>
    <name evidence="3" type="ORF">K469DRAFT_261188</name>
</gene>
<dbReference type="PROSITE" id="PS00108">
    <property type="entry name" value="PROTEIN_KINASE_ST"/>
    <property type="match status" value="1"/>
</dbReference>
<dbReference type="PROSITE" id="PS50011">
    <property type="entry name" value="PROTEIN_KINASE_DOM"/>
    <property type="match status" value="1"/>
</dbReference>
<dbReference type="Pfam" id="PF00069">
    <property type="entry name" value="Pkinase"/>
    <property type="match status" value="1"/>
</dbReference>
<protein>
    <submittedName>
        <fullName evidence="3">Kinase-like protein</fullName>
    </submittedName>
</protein>
<dbReference type="GO" id="GO:0005524">
    <property type="term" value="F:ATP binding"/>
    <property type="evidence" value="ECO:0007669"/>
    <property type="project" value="InterPro"/>
</dbReference>
<evidence type="ECO:0000313" key="3">
    <source>
        <dbReference type="EMBL" id="KAF2181206.1"/>
    </source>
</evidence>
<dbReference type="Proteomes" id="UP000800200">
    <property type="component" value="Unassembled WGS sequence"/>
</dbReference>
<feature type="domain" description="Protein kinase" evidence="2">
    <location>
        <begin position="45"/>
        <end position="282"/>
    </location>
</feature>
<name>A0A6A6DU57_9PEZI</name>
<evidence type="ECO:0000313" key="4">
    <source>
        <dbReference type="Proteomes" id="UP000800200"/>
    </source>
</evidence>
<feature type="compositionally biased region" description="Basic and acidic residues" evidence="1">
    <location>
        <begin position="1"/>
        <end position="10"/>
    </location>
</feature>
<dbReference type="InterPro" id="IPR008271">
    <property type="entry name" value="Ser/Thr_kinase_AS"/>
</dbReference>
<reference evidence="3" key="1">
    <citation type="journal article" date="2020" name="Stud. Mycol.">
        <title>101 Dothideomycetes genomes: a test case for predicting lifestyles and emergence of pathogens.</title>
        <authorList>
            <person name="Haridas S."/>
            <person name="Albert R."/>
            <person name="Binder M."/>
            <person name="Bloem J."/>
            <person name="Labutti K."/>
            <person name="Salamov A."/>
            <person name="Andreopoulos B."/>
            <person name="Baker S."/>
            <person name="Barry K."/>
            <person name="Bills G."/>
            <person name="Bluhm B."/>
            <person name="Cannon C."/>
            <person name="Castanera R."/>
            <person name="Culley D."/>
            <person name="Daum C."/>
            <person name="Ezra D."/>
            <person name="Gonzalez J."/>
            <person name="Henrissat B."/>
            <person name="Kuo A."/>
            <person name="Liang C."/>
            <person name="Lipzen A."/>
            <person name="Lutzoni F."/>
            <person name="Magnuson J."/>
            <person name="Mondo S."/>
            <person name="Nolan M."/>
            <person name="Ohm R."/>
            <person name="Pangilinan J."/>
            <person name="Park H.-J."/>
            <person name="Ramirez L."/>
            <person name="Alfaro M."/>
            <person name="Sun H."/>
            <person name="Tritt A."/>
            <person name="Yoshinaga Y."/>
            <person name="Zwiers L.-H."/>
            <person name="Turgeon B."/>
            <person name="Goodwin S."/>
            <person name="Spatafora J."/>
            <person name="Crous P."/>
            <person name="Grigoriev I."/>
        </authorList>
    </citation>
    <scope>NUCLEOTIDE SEQUENCE</scope>
    <source>
        <strain evidence="3">CBS 207.26</strain>
    </source>
</reference>
<dbReference type="EMBL" id="ML994653">
    <property type="protein sequence ID" value="KAF2181206.1"/>
    <property type="molecule type" value="Genomic_DNA"/>
</dbReference>